<evidence type="ECO:0000313" key="1">
    <source>
        <dbReference type="EMBL" id="WAX55387.1"/>
    </source>
</evidence>
<evidence type="ECO:0000313" key="2">
    <source>
        <dbReference type="Proteomes" id="UP001164693"/>
    </source>
</evidence>
<accession>A0ABY7JVK7</accession>
<dbReference type="PANTHER" id="PTHR34309:SF10">
    <property type="entry name" value="SLR1406 PROTEIN"/>
    <property type="match status" value="1"/>
</dbReference>
<keyword evidence="2" id="KW-1185">Reference proteome</keyword>
<protein>
    <submittedName>
        <fullName evidence="1">Heme-binding protein</fullName>
    </submittedName>
</protein>
<dbReference type="InterPro" id="IPR052517">
    <property type="entry name" value="GlcG_carb_metab_protein"/>
</dbReference>
<dbReference type="PANTHER" id="PTHR34309">
    <property type="entry name" value="SLR1406 PROTEIN"/>
    <property type="match status" value="1"/>
</dbReference>
<proteinExistence type="predicted"/>
<gene>
    <name evidence="1" type="ORF">M6B22_12605</name>
</gene>
<dbReference type="EMBL" id="CP097463">
    <property type="protein sequence ID" value="WAX55387.1"/>
    <property type="molecule type" value="Genomic_DNA"/>
</dbReference>
<dbReference type="Proteomes" id="UP001164693">
    <property type="component" value="Chromosome"/>
</dbReference>
<organism evidence="1 2">
    <name type="scientific">Jatrophihabitans cynanchi</name>
    <dbReference type="NCBI Taxonomy" id="2944128"/>
    <lineage>
        <taxon>Bacteria</taxon>
        <taxon>Bacillati</taxon>
        <taxon>Actinomycetota</taxon>
        <taxon>Actinomycetes</taxon>
        <taxon>Jatrophihabitantales</taxon>
        <taxon>Jatrophihabitantaceae</taxon>
        <taxon>Jatrophihabitans</taxon>
    </lineage>
</organism>
<dbReference type="InterPro" id="IPR005624">
    <property type="entry name" value="PduO/GlcC-like"/>
</dbReference>
<sequence length="135" mass="13758">MPITFEEAQLVVASVRERATQLGAQVTVAVVDEGGALQNLSRMEGAPPLSARIAESKAATAALFRRDGTVLRQLQTDNPGFFAQLEPIAPQPILVGAGARLIRRAGTVLGAIAVSGGTPGHDDDCAAAGISSLAG</sequence>
<dbReference type="Gene3D" id="3.30.450.150">
    <property type="entry name" value="Haem-degrading domain"/>
    <property type="match status" value="1"/>
</dbReference>
<dbReference type="InterPro" id="IPR038084">
    <property type="entry name" value="PduO/GlcC-like_sf"/>
</dbReference>
<dbReference type="RefSeq" id="WP_269441895.1">
    <property type="nucleotide sequence ID" value="NZ_CP097463.1"/>
</dbReference>
<dbReference type="Pfam" id="PF03928">
    <property type="entry name" value="HbpS-like"/>
    <property type="match status" value="1"/>
</dbReference>
<reference evidence="1" key="1">
    <citation type="submission" date="2022-05" db="EMBL/GenBank/DDBJ databases">
        <title>Jatrophihabitans sp. SB3-54 whole genome sequence.</title>
        <authorList>
            <person name="Suh M.K."/>
            <person name="Eom M.K."/>
            <person name="Kim J.S."/>
            <person name="Kim H.S."/>
            <person name="Do H.E."/>
            <person name="Shin Y.K."/>
            <person name="Lee J.-S."/>
        </authorList>
    </citation>
    <scope>NUCLEOTIDE SEQUENCE</scope>
    <source>
        <strain evidence="1">SB3-54</strain>
    </source>
</reference>
<dbReference type="SUPFAM" id="SSF143744">
    <property type="entry name" value="GlcG-like"/>
    <property type="match status" value="1"/>
</dbReference>
<name>A0ABY7JVK7_9ACTN</name>